<comment type="caution">
    <text evidence="1">The sequence shown here is derived from an EMBL/GenBank/DDBJ whole genome shotgun (WGS) entry which is preliminary data.</text>
</comment>
<dbReference type="EMBL" id="JACXVP010000002">
    <property type="protein sequence ID" value="KAG5628045.1"/>
    <property type="molecule type" value="Genomic_DNA"/>
</dbReference>
<accession>A0A9J6ATZ6</accession>
<protein>
    <submittedName>
        <fullName evidence="1">Uncharacterized protein</fullName>
    </submittedName>
</protein>
<reference evidence="1 2" key="1">
    <citation type="submission" date="2020-09" db="EMBL/GenBank/DDBJ databases">
        <title>De no assembly of potato wild relative species, Solanum commersonii.</title>
        <authorList>
            <person name="Cho K."/>
        </authorList>
    </citation>
    <scope>NUCLEOTIDE SEQUENCE [LARGE SCALE GENOMIC DNA]</scope>
    <source>
        <strain evidence="1">LZ3.2</strain>
        <tissue evidence="1">Leaf</tissue>
    </source>
</reference>
<name>A0A9J6ATZ6_SOLCO</name>
<keyword evidence="2" id="KW-1185">Reference proteome</keyword>
<dbReference type="AlphaFoldDB" id="A0A9J6ATZ6"/>
<sequence>MSPTFLGCRNVAHRPRHKAKPEINKTRVRDVKTVFLTKKPQDFPDCSSFTLNGNFASKNVEDSHGEQTALHSDPPEQNFRCISFISAQISFSATRMGMKLDKPDSFSTYKINQVGSFTAKISETQLQVQEY</sequence>
<gene>
    <name evidence="1" type="ORF">H5410_013263</name>
</gene>
<dbReference type="Proteomes" id="UP000824120">
    <property type="component" value="Chromosome 2"/>
</dbReference>
<evidence type="ECO:0000313" key="2">
    <source>
        <dbReference type="Proteomes" id="UP000824120"/>
    </source>
</evidence>
<organism evidence="1 2">
    <name type="scientific">Solanum commersonii</name>
    <name type="common">Commerson's wild potato</name>
    <name type="synonym">Commerson's nightshade</name>
    <dbReference type="NCBI Taxonomy" id="4109"/>
    <lineage>
        <taxon>Eukaryota</taxon>
        <taxon>Viridiplantae</taxon>
        <taxon>Streptophyta</taxon>
        <taxon>Embryophyta</taxon>
        <taxon>Tracheophyta</taxon>
        <taxon>Spermatophyta</taxon>
        <taxon>Magnoliopsida</taxon>
        <taxon>eudicotyledons</taxon>
        <taxon>Gunneridae</taxon>
        <taxon>Pentapetalae</taxon>
        <taxon>asterids</taxon>
        <taxon>lamiids</taxon>
        <taxon>Solanales</taxon>
        <taxon>Solanaceae</taxon>
        <taxon>Solanoideae</taxon>
        <taxon>Solaneae</taxon>
        <taxon>Solanum</taxon>
    </lineage>
</organism>
<proteinExistence type="predicted"/>
<evidence type="ECO:0000313" key="1">
    <source>
        <dbReference type="EMBL" id="KAG5628045.1"/>
    </source>
</evidence>